<proteinExistence type="predicted"/>
<dbReference type="STRING" id="151549.A0A4C1TB72"/>
<keyword evidence="2" id="KW-0695">RNA-directed DNA polymerase</keyword>
<dbReference type="PROSITE" id="PS50878">
    <property type="entry name" value="RT_POL"/>
    <property type="match status" value="1"/>
</dbReference>
<dbReference type="InterPro" id="IPR000477">
    <property type="entry name" value="RT_dom"/>
</dbReference>
<dbReference type="Proteomes" id="UP000299102">
    <property type="component" value="Unassembled WGS sequence"/>
</dbReference>
<evidence type="ECO:0000259" key="1">
    <source>
        <dbReference type="PROSITE" id="PS50878"/>
    </source>
</evidence>
<keyword evidence="3" id="KW-1185">Reference proteome</keyword>
<evidence type="ECO:0000313" key="3">
    <source>
        <dbReference type="Proteomes" id="UP000299102"/>
    </source>
</evidence>
<evidence type="ECO:0000313" key="2">
    <source>
        <dbReference type="EMBL" id="GBP11394.1"/>
    </source>
</evidence>
<name>A0A4C1TB72_EUMVA</name>
<gene>
    <name evidence="2" type="primary">RTase</name>
    <name evidence="2" type="ORF">EVAR_92906_1</name>
</gene>
<feature type="domain" description="Reverse transcriptase" evidence="1">
    <location>
        <begin position="1"/>
        <end position="281"/>
    </location>
</feature>
<protein>
    <submittedName>
        <fullName evidence="2">Probable RNA-directed DNA polymerase from transposon BS</fullName>
    </submittedName>
</protein>
<keyword evidence="2" id="KW-0808">Transferase</keyword>
<comment type="caution">
    <text evidence="2">The sequence shown here is derived from an EMBL/GenBank/DDBJ whole genome shotgun (WGS) entry which is preliminary data.</text>
</comment>
<dbReference type="PANTHER" id="PTHR19446">
    <property type="entry name" value="REVERSE TRANSCRIPTASES"/>
    <property type="match status" value="1"/>
</dbReference>
<dbReference type="AlphaFoldDB" id="A0A4C1TB72"/>
<organism evidence="2 3">
    <name type="scientific">Eumeta variegata</name>
    <name type="common">Bagworm moth</name>
    <name type="synonym">Eumeta japonica</name>
    <dbReference type="NCBI Taxonomy" id="151549"/>
    <lineage>
        <taxon>Eukaryota</taxon>
        <taxon>Metazoa</taxon>
        <taxon>Ecdysozoa</taxon>
        <taxon>Arthropoda</taxon>
        <taxon>Hexapoda</taxon>
        <taxon>Insecta</taxon>
        <taxon>Pterygota</taxon>
        <taxon>Neoptera</taxon>
        <taxon>Endopterygota</taxon>
        <taxon>Lepidoptera</taxon>
        <taxon>Glossata</taxon>
        <taxon>Ditrysia</taxon>
        <taxon>Tineoidea</taxon>
        <taxon>Psychidae</taxon>
        <taxon>Oiketicinae</taxon>
        <taxon>Eumeta</taxon>
    </lineage>
</organism>
<reference evidence="2 3" key="1">
    <citation type="journal article" date="2019" name="Commun. Biol.">
        <title>The bagworm genome reveals a unique fibroin gene that provides high tensile strength.</title>
        <authorList>
            <person name="Kono N."/>
            <person name="Nakamura H."/>
            <person name="Ohtoshi R."/>
            <person name="Tomita M."/>
            <person name="Numata K."/>
            <person name="Arakawa K."/>
        </authorList>
    </citation>
    <scope>NUCLEOTIDE SEQUENCE [LARGE SCALE GENOMIC DNA]</scope>
</reference>
<dbReference type="GO" id="GO:0003964">
    <property type="term" value="F:RNA-directed DNA polymerase activity"/>
    <property type="evidence" value="ECO:0007669"/>
    <property type="project" value="UniProtKB-KW"/>
</dbReference>
<dbReference type="OrthoDB" id="10020599at2759"/>
<sequence>MVSAAPEEINTPILNSIPNDIVSIDDIDNAIGALTDHITTVVESSSRTVPAKSDRRELPRDVIELIRDKNATLRRAGKYPTCENRSRARTLQHKGLAKALKTEGAVPTPALKRPDSSIAFDDREKAESLADSNENQCSENPHTTWNMLGGWKRRPHHSYPQQALRFIEYISEGFKVKKKTVAVFFDVAKAFDRVWHAGLIHKLYKLELRDRLVLIIHHYISNYHFSFRLYNTYSSMRPIRAGVPQGSTLSPLLYSAYVNDIPHPSTGVQLALLADDTALLS</sequence>
<keyword evidence="2" id="KW-0548">Nucleotidyltransferase</keyword>
<dbReference type="EMBL" id="BGZK01000046">
    <property type="protein sequence ID" value="GBP11394.1"/>
    <property type="molecule type" value="Genomic_DNA"/>
</dbReference>
<dbReference type="Pfam" id="PF00078">
    <property type="entry name" value="RVT_1"/>
    <property type="match status" value="1"/>
</dbReference>
<accession>A0A4C1TB72</accession>